<dbReference type="Proteomes" id="UP000293764">
    <property type="component" value="Unassembled WGS sequence"/>
</dbReference>
<dbReference type="CDD" id="cd04179">
    <property type="entry name" value="DPM_DPG-synthase_like"/>
    <property type="match status" value="1"/>
</dbReference>
<dbReference type="OrthoDB" id="9810303at2"/>
<dbReference type="Pfam" id="PF00535">
    <property type="entry name" value="Glycos_transf_2"/>
    <property type="match status" value="1"/>
</dbReference>
<evidence type="ECO:0000313" key="4">
    <source>
        <dbReference type="Proteomes" id="UP000293764"/>
    </source>
</evidence>
<evidence type="ECO:0000313" key="3">
    <source>
        <dbReference type="EMBL" id="RYV51379.1"/>
    </source>
</evidence>
<evidence type="ECO:0000259" key="2">
    <source>
        <dbReference type="Pfam" id="PF00535"/>
    </source>
</evidence>
<dbReference type="Gene3D" id="3.90.550.10">
    <property type="entry name" value="Spore Coat Polysaccharide Biosynthesis Protein SpsA, Chain A"/>
    <property type="match status" value="1"/>
</dbReference>
<sequence length="247" mass="26456">MPSARPQRLLVVLPAWNEQETLPAVIAELRGCVPSADVLVVNDGSSDRTAEVAWAAGARVLDLPINLGVGGAMRAGYMYALRQKYDVAVQLDADGQHDPADIPRLLDAIARDGADVVIGARFAGVGTYTTRGPRWWSMKFLARVLSRVARTHLTDTTSGFKATNTRAIRLFASNYPAEYLGDTVESLVIASRAGLTIRQVGVSMRPRAGGQPSHGPFKAAVFLARAVLALFIALSRPTEPLPPEVTA</sequence>
<evidence type="ECO:0000256" key="1">
    <source>
        <dbReference type="ARBA" id="ARBA00006739"/>
    </source>
</evidence>
<keyword evidence="3" id="KW-0808">Transferase</keyword>
<dbReference type="InterPro" id="IPR001173">
    <property type="entry name" value="Glyco_trans_2-like"/>
</dbReference>
<reference evidence="3 4" key="1">
    <citation type="submission" date="2019-01" db="EMBL/GenBank/DDBJ databases">
        <title>Novel species of Cellulomonas.</title>
        <authorList>
            <person name="Liu Q."/>
            <person name="Xin Y.-H."/>
        </authorList>
    </citation>
    <scope>NUCLEOTIDE SEQUENCE [LARGE SCALE GENOMIC DNA]</scope>
    <source>
        <strain evidence="3 4">HLT2-17</strain>
    </source>
</reference>
<dbReference type="PANTHER" id="PTHR48090:SF7">
    <property type="entry name" value="RFBJ PROTEIN"/>
    <property type="match status" value="1"/>
</dbReference>
<dbReference type="InterPro" id="IPR050256">
    <property type="entry name" value="Glycosyltransferase_2"/>
</dbReference>
<gene>
    <name evidence="3" type="ORF">EUA98_08825</name>
</gene>
<dbReference type="PANTHER" id="PTHR48090">
    <property type="entry name" value="UNDECAPRENYL-PHOSPHATE 4-DEOXY-4-FORMAMIDO-L-ARABINOSE TRANSFERASE-RELATED"/>
    <property type="match status" value="1"/>
</dbReference>
<proteinExistence type="inferred from homology"/>
<dbReference type="AlphaFoldDB" id="A0A4Q5N035"/>
<comment type="caution">
    <text evidence="3">The sequence shown here is derived from an EMBL/GenBank/DDBJ whole genome shotgun (WGS) entry which is preliminary data.</text>
</comment>
<accession>A0A4Q5N035</accession>
<protein>
    <submittedName>
        <fullName evidence="3">Glycosyltransferase family 2 protein</fullName>
    </submittedName>
</protein>
<dbReference type="GO" id="GO:0016740">
    <property type="term" value="F:transferase activity"/>
    <property type="evidence" value="ECO:0007669"/>
    <property type="project" value="UniProtKB-KW"/>
</dbReference>
<dbReference type="SUPFAM" id="SSF53448">
    <property type="entry name" value="Nucleotide-diphospho-sugar transferases"/>
    <property type="match status" value="1"/>
</dbReference>
<dbReference type="EMBL" id="SDWW01000017">
    <property type="protein sequence ID" value="RYV51379.1"/>
    <property type="molecule type" value="Genomic_DNA"/>
</dbReference>
<comment type="similarity">
    <text evidence="1">Belongs to the glycosyltransferase 2 family.</text>
</comment>
<keyword evidence="4" id="KW-1185">Reference proteome</keyword>
<dbReference type="InterPro" id="IPR029044">
    <property type="entry name" value="Nucleotide-diphossugar_trans"/>
</dbReference>
<feature type="domain" description="Glycosyltransferase 2-like" evidence="2">
    <location>
        <begin position="11"/>
        <end position="167"/>
    </location>
</feature>
<organism evidence="3 4">
    <name type="scientific">Pengzhenrongella frigida</name>
    <dbReference type="NCBI Taxonomy" id="1259133"/>
    <lineage>
        <taxon>Bacteria</taxon>
        <taxon>Bacillati</taxon>
        <taxon>Actinomycetota</taxon>
        <taxon>Actinomycetes</taxon>
        <taxon>Micrococcales</taxon>
        <taxon>Pengzhenrongella</taxon>
    </lineage>
</organism>
<dbReference type="RefSeq" id="WP_130102311.1">
    <property type="nucleotide sequence ID" value="NZ_SDWW01000017.1"/>
</dbReference>
<name>A0A4Q5N035_9MICO</name>